<dbReference type="Pfam" id="PF12697">
    <property type="entry name" value="Abhydrolase_6"/>
    <property type="match status" value="1"/>
</dbReference>
<dbReference type="AlphaFoldDB" id="A0A1Y0I1L0"/>
<proteinExistence type="predicted"/>
<dbReference type="InterPro" id="IPR000073">
    <property type="entry name" value="AB_hydrolase_1"/>
</dbReference>
<dbReference type="Proteomes" id="UP000196027">
    <property type="component" value="Chromosome"/>
</dbReference>
<evidence type="ECO:0000313" key="3">
    <source>
        <dbReference type="Proteomes" id="UP000196027"/>
    </source>
</evidence>
<dbReference type="Gene3D" id="3.40.50.1820">
    <property type="entry name" value="alpha/beta hydrolase"/>
    <property type="match status" value="1"/>
</dbReference>
<organism evidence="2 3">
    <name type="scientific">Oleiphilus messinensis</name>
    <dbReference type="NCBI Taxonomy" id="141451"/>
    <lineage>
        <taxon>Bacteria</taxon>
        <taxon>Pseudomonadati</taxon>
        <taxon>Pseudomonadota</taxon>
        <taxon>Gammaproteobacteria</taxon>
        <taxon>Oceanospirillales</taxon>
        <taxon>Oleiphilaceae</taxon>
        <taxon>Oleiphilus</taxon>
    </lineage>
</organism>
<feature type="domain" description="AB hydrolase-1" evidence="1">
    <location>
        <begin position="119"/>
        <end position="318"/>
    </location>
</feature>
<accession>A0A1Y0I1L0</accession>
<dbReference type="SUPFAM" id="SSF53474">
    <property type="entry name" value="alpha/beta-Hydrolases"/>
    <property type="match status" value="1"/>
</dbReference>
<protein>
    <recommendedName>
        <fullName evidence="1">AB hydrolase-1 domain-containing protein</fullName>
    </recommendedName>
</protein>
<dbReference type="OrthoDB" id="5733028at2"/>
<dbReference type="KEGG" id="ome:OLMES_0226"/>
<keyword evidence="3" id="KW-1185">Reference proteome</keyword>
<reference evidence="2 3" key="1">
    <citation type="submission" date="2017-05" db="EMBL/GenBank/DDBJ databases">
        <title>Genomic insights into alkan degradation activity of Oleiphilus messinensis.</title>
        <authorList>
            <person name="Kozyavkin S.A."/>
            <person name="Slesarev A.I."/>
            <person name="Golyshin P.N."/>
            <person name="Korzhenkov A."/>
            <person name="Golyshina O.N."/>
            <person name="Toshchakov S.V."/>
        </authorList>
    </citation>
    <scope>NUCLEOTIDE SEQUENCE [LARGE SCALE GENOMIC DNA]</scope>
    <source>
        <strain evidence="2 3">ME102</strain>
    </source>
</reference>
<dbReference type="EMBL" id="CP021425">
    <property type="protein sequence ID" value="ARU54332.1"/>
    <property type="molecule type" value="Genomic_DNA"/>
</dbReference>
<sequence>MFGTVLFLLLAVAIAYTLHRYRDKWINQTQIYSETTPFAGEYYQLENTDIIKRPGPEHCDTTVICFPGFMENQHYFMELYQDEPVEFIAVNNADYFSGFVADTQIKQYQNTYQPEWGQHNPYPVGTIEHDAHLLGQVIEHLATGSRVIVHGHSRGGAVLLETGRQHPRLTANITAVLEAPVLPQARINPTMERMLRSGGHYLFPLWMALLRRAPGLNIVSEKAYGPLTPRKRELLEKSHLFPKHYRTALLNMKNIREWQRRSGYSVYDHYKEIRIVMPEKDSILCRHAMNASATQRGHVKIIETRGTDHFISVEQPETMKKALGLSPA</sequence>
<name>A0A1Y0I1L0_9GAMM</name>
<evidence type="ECO:0000313" key="2">
    <source>
        <dbReference type="EMBL" id="ARU54332.1"/>
    </source>
</evidence>
<gene>
    <name evidence="2" type="ORF">OLMES_0226</name>
</gene>
<evidence type="ECO:0000259" key="1">
    <source>
        <dbReference type="Pfam" id="PF12697"/>
    </source>
</evidence>
<dbReference type="InterPro" id="IPR029058">
    <property type="entry name" value="AB_hydrolase_fold"/>
</dbReference>
<dbReference type="RefSeq" id="WP_087459549.1">
    <property type="nucleotide sequence ID" value="NZ_CP021425.1"/>
</dbReference>